<sequence length="50" mass="5898">MKVCNARENLVSHKGKQSDMTFVMNKLWGWIKMVDEWLRALSGRIVKKSF</sequence>
<evidence type="ECO:0008006" key="3">
    <source>
        <dbReference type="Google" id="ProtNLM"/>
    </source>
</evidence>
<dbReference type="Proteomes" id="UP000000683">
    <property type="component" value="Chromosome"/>
</dbReference>
<accession>F5ZAD7</accession>
<evidence type="ECO:0000313" key="1">
    <source>
        <dbReference type="EMBL" id="AEF01907.1"/>
    </source>
</evidence>
<keyword evidence="2" id="KW-1185">Reference proteome</keyword>
<reference evidence="1 2" key="1">
    <citation type="journal article" date="2011" name="J. Bacteriol.">
        <title>Complete genome sequence of the polycyclic aromatic hydrocarbon-degrading bacterium Alteromonas sp. strain SN2.</title>
        <authorList>
            <person name="Jin H.M."/>
            <person name="Jeong H."/>
            <person name="Moon E.J."/>
            <person name="Math R.K."/>
            <person name="Lee K."/>
            <person name="Kim H.J."/>
            <person name="Jeon C.O."/>
            <person name="Oh T.K."/>
            <person name="Kim J.F."/>
        </authorList>
    </citation>
    <scope>NUCLEOTIDE SEQUENCE [LARGE SCALE GENOMIC DNA]</scope>
    <source>
        <strain evidence="2">JCM 17741 / KACC 18427 / KCTC 11700BP / SN2</strain>
    </source>
</reference>
<dbReference type="KEGG" id="alt:ambt_01765"/>
<gene>
    <name evidence="1" type="ordered locus">ambt_01765</name>
</gene>
<organism evidence="1 2">
    <name type="scientific">Alteromonas naphthalenivorans</name>
    <dbReference type="NCBI Taxonomy" id="715451"/>
    <lineage>
        <taxon>Bacteria</taxon>
        <taxon>Pseudomonadati</taxon>
        <taxon>Pseudomonadota</taxon>
        <taxon>Gammaproteobacteria</taxon>
        <taxon>Alteromonadales</taxon>
        <taxon>Alteromonadaceae</taxon>
        <taxon>Alteromonas/Salinimonas group</taxon>
        <taxon>Alteromonas</taxon>
    </lineage>
</organism>
<evidence type="ECO:0000313" key="2">
    <source>
        <dbReference type="Proteomes" id="UP000000683"/>
    </source>
</evidence>
<dbReference type="HOGENOM" id="CLU_3113851_0_0_6"/>
<dbReference type="EMBL" id="CP002339">
    <property type="protein sequence ID" value="AEF01907.1"/>
    <property type="molecule type" value="Genomic_DNA"/>
</dbReference>
<proteinExistence type="predicted"/>
<dbReference type="AlphaFoldDB" id="F5ZAD7"/>
<protein>
    <recommendedName>
        <fullName evidence="3">Transposase</fullName>
    </recommendedName>
</protein>
<name>F5ZAD7_ALTNA</name>